<dbReference type="EMBL" id="BMHA01000004">
    <property type="protein sequence ID" value="GGI05090.1"/>
    <property type="molecule type" value="Genomic_DNA"/>
</dbReference>
<accession>A0A8J3A738</accession>
<gene>
    <name evidence="2" type="ORF">GCM10011354_12360</name>
</gene>
<dbReference type="InterPro" id="IPR009875">
    <property type="entry name" value="PilZ_domain"/>
</dbReference>
<evidence type="ECO:0000313" key="3">
    <source>
        <dbReference type="Proteomes" id="UP000650511"/>
    </source>
</evidence>
<name>A0A8J3A738_9ACTN</name>
<evidence type="ECO:0000313" key="2">
    <source>
        <dbReference type="EMBL" id="GGI05090.1"/>
    </source>
</evidence>
<dbReference type="Pfam" id="PF07238">
    <property type="entry name" value="PilZ"/>
    <property type="match status" value="1"/>
</dbReference>
<keyword evidence="3" id="KW-1185">Reference proteome</keyword>
<evidence type="ECO:0000259" key="1">
    <source>
        <dbReference type="Pfam" id="PF07238"/>
    </source>
</evidence>
<dbReference type="AlphaFoldDB" id="A0A8J3A738"/>
<dbReference type="Gene3D" id="2.40.10.220">
    <property type="entry name" value="predicted glycosyltransferase like domains"/>
    <property type="match status" value="1"/>
</dbReference>
<comment type="caution">
    <text evidence="2">The sequence shown here is derived from an EMBL/GenBank/DDBJ whole genome shotgun (WGS) entry which is preliminary data.</text>
</comment>
<dbReference type="SUPFAM" id="SSF141371">
    <property type="entry name" value="PilZ domain-like"/>
    <property type="match status" value="1"/>
</dbReference>
<dbReference type="GO" id="GO:0035438">
    <property type="term" value="F:cyclic-di-GMP binding"/>
    <property type="evidence" value="ECO:0007669"/>
    <property type="project" value="InterPro"/>
</dbReference>
<feature type="domain" description="PilZ" evidence="1">
    <location>
        <begin position="103"/>
        <end position="205"/>
    </location>
</feature>
<reference evidence="2" key="2">
    <citation type="submission" date="2020-09" db="EMBL/GenBank/DDBJ databases">
        <authorList>
            <person name="Sun Q."/>
            <person name="Zhou Y."/>
        </authorList>
    </citation>
    <scope>NUCLEOTIDE SEQUENCE</scope>
    <source>
        <strain evidence="2">CGMCC 1.14988</strain>
    </source>
</reference>
<proteinExistence type="predicted"/>
<reference evidence="2" key="1">
    <citation type="journal article" date="2014" name="Int. J. Syst. Evol. Microbiol.">
        <title>Complete genome sequence of Corynebacterium casei LMG S-19264T (=DSM 44701T), isolated from a smear-ripened cheese.</title>
        <authorList>
            <consortium name="US DOE Joint Genome Institute (JGI-PGF)"/>
            <person name="Walter F."/>
            <person name="Albersmeier A."/>
            <person name="Kalinowski J."/>
            <person name="Ruckert C."/>
        </authorList>
    </citation>
    <scope>NUCLEOTIDE SEQUENCE</scope>
    <source>
        <strain evidence="2">CGMCC 1.14988</strain>
    </source>
</reference>
<protein>
    <recommendedName>
        <fullName evidence="1">PilZ domain-containing protein</fullName>
    </recommendedName>
</protein>
<sequence>MTAPPPHEEPLRVPIEGTIVALELVDVDRVWRSRVEVQQGRELVVIAPTRPMGPPILPEPGRGVVVGWPSAWGYLEAQARLTRADAGDIATWVLDVERSALSQRRAAFRLDARLALTITVDRVGEVPATTRNLSEGGLACELPLRHELDAGTPLGFALQLPDGRLVGQGMVIRAVRMVPDGTELGIAFDELDPAEAERLRQYVFEEQLARRASGLR</sequence>
<organism evidence="2 3">
    <name type="scientific">Egicoccus halophilus</name>
    <dbReference type="NCBI Taxonomy" id="1670830"/>
    <lineage>
        <taxon>Bacteria</taxon>
        <taxon>Bacillati</taxon>
        <taxon>Actinomycetota</taxon>
        <taxon>Nitriliruptoria</taxon>
        <taxon>Egicoccales</taxon>
        <taxon>Egicoccaceae</taxon>
        <taxon>Egicoccus</taxon>
    </lineage>
</organism>
<dbReference type="Proteomes" id="UP000650511">
    <property type="component" value="Unassembled WGS sequence"/>
</dbReference>